<evidence type="ECO:0000259" key="12">
    <source>
        <dbReference type="Pfam" id="PF01225"/>
    </source>
</evidence>
<proteinExistence type="inferred from homology"/>
<sequence>MKPLKLAEAAGLLGGQLHGADPNALALGFALDHREIRPGDLFLAIKGHRVDGHDFATAAYKAGAAASVVEREVIGPHIRVPNLVSALAHMAWTLRGRFLGPVVGVTGSAGKTITKEFVAAALSQLGPVLKTEGNRNTEYTVPLLWAELDETYRSVVVEMAMRGEGQIAHLATLSRPTVGLVTNIGYAHIDLVGSREGIARAKAELLRALPGDGLAVLWQEDEFLGVLRERTKARVATFGESSEADCRIESYRPLGWDRCAIGGVVDGQKWQTELRAVGRHIARDAAAAILAAARLGVDAMAAAGALAGADLPPMRMQIVPLNEATILLDAYNASPPSVIAAIETLAELPCSGRRLAVLGEMMELGDHSEAAHREVGRALALHRLDRVLFVGPGADWAREECLAAGIEAVRLPSASDHRDVTAFVAEAGPGDAVLVKGSRVLELERALEPLLRSTS</sequence>
<comment type="caution">
    <text evidence="15">The sequence shown here is derived from an EMBL/GenBank/DDBJ whole genome shotgun (WGS) entry which is preliminary data.</text>
</comment>
<dbReference type="InterPro" id="IPR036565">
    <property type="entry name" value="Mur-like_cat_sf"/>
</dbReference>
<evidence type="ECO:0000256" key="8">
    <source>
        <dbReference type="ARBA" id="ARBA00023306"/>
    </source>
</evidence>
<dbReference type="EMBL" id="JACOSL010000057">
    <property type="protein sequence ID" value="MBI1757257.1"/>
    <property type="molecule type" value="Genomic_DNA"/>
</dbReference>
<dbReference type="GO" id="GO:0009252">
    <property type="term" value="P:peptidoglycan biosynthetic process"/>
    <property type="evidence" value="ECO:0007669"/>
    <property type="project" value="UniProtKB-UniRule"/>
</dbReference>
<dbReference type="InterPro" id="IPR013221">
    <property type="entry name" value="Mur_ligase_cen"/>
</dbReference>
<dbReference type="Pfam" id="PF02875">
    <property type="entry name" value="Mur_ligase_C"/>
    <property type="match status" value="1"/>
</dbReference>
<keyword evidence="9 10" id="KW-0961">Cell wall biogenesis/degradation</keyword>
<keyword evidence="5 10" id="KW-0067">ATP-binding</keyword>
<dbReference type="HAMAP" id="MF_02019">
    <property type="entry name" value="MurF"/>
    <property type="match status" value="1"/>
</dbReference>
<keyword evidence="2 10" id="KW-0436">Ligase</keyword>
<dbReference type="InterPro" id="IPR005863">
    <property type="entry name" value="UDP-N-AcMur_synth"/>
</dbReference>
<keyword evidence="1 10" id="KW-0963">Cytoplasm</keyword>
<evidence type="ECO:0000256" key="11">
    <source>
        <dbReference type="RuleBase" id="RU004136"/>
    </source>
</evidence>
<dbReference type="EC" id="6.3.2.10" evidence="10 11"/>
<accession>A0A931PV51</accession>
<comment type="caution">
    <text evidence="10">Lacks conserved residue(s) required for the propagation of feature annotation.</text>
</comment>
<dbReference type="GO" id="GO:0005737">
    <property type="term" value="C:cytoplasm"/>
    <property type="evidence" value="ECO:0007669"/>
    <property type="project" value="UniProtKB-SubCell"/>
</dbReference>
<keyword evidence="4 10" id="KW-0547">Nucleotide-binding</keyword>
<comment type="function">
    <text evidence="10 11">Involved in cell wall formation. Catalyzes the final step in the synthesis of UDP-N-acetylmuramoyl-pentapeptide, the precursor of murein.</text>
</comment>
<dbReference type="GO" id="GO:0047480">
    <property type="term" value="F:UDP-N-acetylmuramoyl-tripeptide-D-alanyl-D-alanine ligase activity"/>
    <property type="evidence" value="ECO:0007669"/>
    <property type="project" value="UniProtKB-UniRule"/>
</dbReference>
<dbReference type="SUPFAM" id="SSF63418">
    <property type="entry name" value="MurE/MurF N-terminal domain"/>
    <property type="match status" value="1"/>
</dbReference>
<evidence type="ECO:0000259" key="14">
    <source>
        <dbReference type="Pfam" id="PF08245"/>
    </source>
</evidence>
<feature type="domain" description="Mur ligase central" evidence="14">
    <location>
        <begin position="105"/>
        <end position="292"/>
    </location>
</feature>
<dbReference type="PANTHER" id="PTHR43024:SF1">
    <property type="entry name" value="UDP-N-ACETYLMURAMOYL-TRIPEPTIDE--D-ALANYL-D-ALANINE LIGASE"/>
    <property type="match status" value="1"/>
</dbReference>
<evidence type="ECO:0000256" key="7">
    <source>
        <dbReference type="ARBA" id="ARBA00022984"/>
    </source>
</evidence>
<comment type="similarity">
    <text evidence="10">Belongs to the MurCDEF family. MurF subfamily.</text>
</comment>
<evidence type="ECO:0000256" key="1">
    <source>
        <dbReference type="ARBA" id="ARBA00022490"/>
    </source>
</evidence>
<dbReference type="InterPro" id="IPR004101">
    <property type="entry name" value="Mur_ligase_C"/>
</dbReference>
<evidence type="ECO:0000313" key="16">
    <source>
        <dbReference type="Proteomes" id="UP000727962"/>
    </source>
</evidence>
<dbReference type="Gene3D" id="3.40.1190.10">
    <property type="entry name" value="Mur-like, catalytic domain"/>
    <property type="match status" value="1"/>
</dbReference>
<dbReference type="Gene3D" id="3.40.1390.10">
    <property type="entry name" value="MurE/MurF, N-terminal domain"/>
    <property type="match status" value="1"/>
</dbReference>
<comment type="catalytic activity">
    <reaction evidence="10 11">
        <text>D-alanyl-D-alanine + UDP-N-acetyl-alpha-D-muramoyl-L-alanyl-gamma-D-glutamyl-meso-2,6-diaminopimelate + ATP = UDP-N-acetyl-alpha-D-muramoyl-L-alanyl-gamma-D-glutamyl-meso-2,6-diaminopimeloyl-D-alanyl-D-alanine + ADP + phosphate + H(+)</text>
        <dbReference type="Rhea" id="RHEA:28374"/>
        <dbReference type="ChEBI" id="CHEBI:15378"/>
        <dbReference type="ChEBI" id="CHEBI:30616"/>
        <dbReference type="ChEBI" id="CHEBI:43474"/>
        <dbReference type="ChEBI" id="CHEBI:57822"/>
        <dbReference type="ChEBI" id="CHEBI:61386"/>
        <dbReference type="ChEBI" id="CHEBI:83905"/>
        <dbReference type="ChEBI" id="CHEBI:456216"/>
        <dbReference type="EC" id="6.3.2.10"/>
    </reaction>
</comment>
<keyword evidence="7 10" id="KW-0573">Peptidoglycan synthesis</keyword>
<dbReference type="SUPFAM" id="SSF53244">
    <property type="entry name" value="MurD-like peptide ligases, peptide-binding domain"/>
    <property type="match status" value="1"/>
</dbReference>
<dbReference type="NCBIfam" id="TIGR01143">
    <property type="entry name" value="murF"/>
    <property type="match status" value="1"/>
</dbReference>
<comment type="pathway">
    <text evidence="10 11">Cell wall biogenesis; peptidoglycan biosynthesis.</text>
</comment>
<comment type="subcellular location">
    <subcellularLocation>
        <location evidence="10 11">Cytoplasm</location>
    </subcellularLocation>
</comment>
<dbReference type="GO" id="GO:0008360">
    <property type="term" value="P:regulation of cell shape"/>
    <property type="evidence" value="ECO:0007669"/>
    <property type="project" value="UniProtKB-KW"/>
</dbReference>
<evidence type="ECO:0000256" key="3">
    <source>
        <dbReference type="ARBA" id="ARBA00022618"/>
    </source>
</evidence>
<dbReference type="AlphaFoldDB" id="A0A931PV51"/>
<gene>
    <name evidence="10 15" type="primary">murF</name>
    <name evidence="15" type="ORF">HYR64_09145</name>
</gene>
<reference evidence="15" key="1">
    <citation type="submission" date="2020-07" db="EMBL/GenBank/DDBJ databases">
        <title>Huge and variable diversity of episymbiotic CPR bacteria and DPANN archaea in groundwater ecosystems.</title>
        <authorList>
            <person name="He C.Y."/>
            <person name="Keren R."/>
            <person name="Whittaker M."/>
            <person name="Farag I.F."/>
            <person name="Doudna J."/>
            <person name="Cate J.H.D."/>
            <person name="Banfield J.F."/>
        </authorList>
    </citation>
    <scope>NUCLEOTIDE SEQUENCE</scope>
    <source>
        <strain evidence="15">NC_groundwater_17_Pr7_B-0.1um_64_12</strain>
    </source>
</reference>
<dbReference type="GO" id="GO:0051301">
    <property type="term" value="P:cell division"/>
    <property type="evidence" value="ECO:0007669"/>
    <property type="project" value="UniProtKB-KW"/>
</dbReference>
<evidence type="ECO:0000256" key="6">
    <source>
        <dbReference type="ARBA" id="ARBA00022960"/>
    </source>
</evidence>
<evidence type="ECO:0000256" key="4">
    <source>
        <dbReference type="ARBA" id="ARBA00022741"/>
    </source>
</evidence>
<dbReference type="InterPro" id="IPR051046">
    <property type="entry name" value="MurCDEF_CellWall_CoF430Synth"/>
</dbReference>
<evidence type="ECO:0000256" key="5">
    <source>
        <dbReference type="ARBA" id="ARBA00022840"/>
    </source>
</evidence>
<evidence type="ECO:0000256" key="2">
    <source>
        <dbReference type="ARBA" id="ARBA00022598"/>
    </source>
</evidence>
<dbReference type="InterPro" id="IPR000713">
    <property type="entry name" value="Mur_ligase_N"/>
</dbReference>
<dbReference type="Pfam" id="PF08245">
    <property type="entry name" value="Mur_ligase_M"/>
    <property type="match status" value="1"/>
</dbReference>
<dbReference type="Gene3D" id="3.90.190.20">
    <property type="entry name" value="Mur ligase, C-terminal domain"/>
    <property type="match status" value="1"/>
</dbReference>
<dbReference type="InterPro" id="IPR035911">
    <property type="entry name" value="MurE/MurF_N"/>
</dbReference>
<evidence type="ECO:0000259" key="13">
    <source>
        <dbReference type="Pfam" id="PF02875"/>
    </source>
</evidence>
<keyword evidence="6 10" id="KW-0133">Cell shape</keyword>
<dbReference type="GO" id="GO:0071555">
    <property type="term" value="P:cell wall organization"/>
    <property type="evidence" value="ECO:0007669"/>
    <property type="project" value="UniProtKB-KW"/>
</dbReference>
<dbReference type="Proteomes" id="UP000727962">
    <property type="component" value="Unassembled WGS sequence"/>
</dbReference>
<name>A0A931PV51_FIMGI</name>
<dbReference type="Pfam" id="PF01225">
    <property type="entry name" value="Mur_ligase"/>
    <property type="match status" value="1"/>
</dbReference>
<dbReference type="GO" id="GO:0005524">
    <property type="term" value="F:ATP binding"/>
    <property type="evidence" value="ECO:0007669"/>
    <property type="project" value="UniProtKB-UniRule"/>
</dbReference>
<evidence type="ECO:0000256" key="10">
    <source>
        <dbReference type="HAMAP-Rule" id="MF_02019"/>
    </source>
</evidence>
<evidence type="ECO:0000313" key="15">
    <source>
        <dbReference type="EMBL" id="MBI1757257.1"/>
    </source>
</evidence>
<protein>
    <recommendedName>
        <fullName evidence="10 11">UDP-N-acetylmuramoyl-tripeptide--D-alanyl-D-alanine ligase</fullName>
        <ecNumber evidence="10 11">6.3.2.10</ecNumber>
    </recommendedName>
    <alternativeName>
        <fullName evidence="10">D-alanyl-D-alanine-adding enzyme</fullName>
    </alternativeName>
</protein>
<evidence type="ECO:0000256" key="9">
    <source>
        <dbReference type="ARBA" id="ARBA00023316"/>
    </source>
</evidence>
<keyword evidence="3 10" id="KW-0132">Cell division</keyword>
<dbReference type="SUPFAM" id="SSF53623">
    <property type="entry name" value="MurD-like peptide ligases, catalytic domain"/>
    <property type="match status" value="1"/>
</dbReference>
<dbReference type="PANTHER" id="PTHR43024">
    <property type="entry name" value="UDP-N-ACETYLMURAMOYL-TRIPEPTIDE--D-ALANYL-D-ALANINE LIGASE"/>
    <property type="match status" value="1"/>
</dbReference>
<organism evidence="15 16">
    <name type="scientific">Fimbriimonas ginsengisoli</name>
    <dbReference type="NCBI Taxonomy" id="1005039"/>
    <lineage>
        <taxon>Bacteria</taxon>
        <taxon>Bacillati</taxon>
        <taxon>Armatimonadota</taxon>
        <taxon>Fimbriimonadia</taxon>
        <taxon>Fimbriimonadales</taxon>
        <taxon>Fimbriimonadaceae</taxon>
        <taxon>Fimbriimonas</taxon>
    </lineage>
</organism>
<feature type="domain" description="Mur ligase C-terminal" evidence="13">
    <location>
        <begin position="314"/>
        <end position="439"/>
    </location>
</feature>
<dbReference type="InterPro" id="IPR036615">
    <property type="entry name" value="Mur_ligase_C_dom_sf"/>
</dbReference>
<feature type="domain" description="Mur ligase N-terminal catalytic" evidence="12">
    <location>
        <begin position="34"/>
        <end position="73"/>
    </location>
</feature>
<keyword evidence="8 10" id="KW-0131">Cell cycle</keyword>